<feature type="signal peptide" evidence="10">
    <location>
        <begin position="1"/>
        <end position="22"/>
    </location>
</feature>
<comment type="catalytic activity">
    <reaction evidence="6">
        <text>L-threonyl-[protein] + ATP = O-phospho-L-threonyl-[protein] + ADP + H(+)</text>
        <dbReference type="Rhea" id="RHEA:46608"/>
        <dbReference type="Rhea" id="RHEA-COMP:11060"/>
        <dbReference type="Rhea" id="RHEA-COMP:11605"/>
        <dbReference type="ChEBI" id="CHEBI:15378"/>
        <dbReference type="ChEBI" id="CHEBI:30013"/>
        <dbReference type="ChEBI" id="CHEBI:30616"/>
        <dbReference type="ChEBI" id="CHEBI:61977"/>
        <dbReference type="ChEBI" id="CHEBI:456216"/>
        <dbReference type="EC" id="2.7.11.1"/>
    </reaction>
</comment>
<dbReference type="GO" id="GO:0016020">
    <property type="term" value="C:membrane"/>
    <property type="evidence" value="ECO:0007669"/>
    <property type="project" value="UniProtKB-SubCell"/>
</dbReference>
<evidence type="ECO:0000259" key="11">
    <source>
        <dbReference type="PROSITE" id="PS50927"/>
    </source>
</evidence>
<evidence type="ECO:0000256" key="2">
    <source>
        <dbReference type="ARBA" id="ARBA00012513"/>
    </source>
</evidence>
<evidence type="ECO:0000256" key="9">
    <source>
        <dbReference type="SAM" id="Phobius"/>
    </source>
</evidence>
<evidence type="ECO:0000256" key="7">
    <source>
        <dbReference type="ARBA" id="ARBA00048679"/>
    </source>
</evidence>
<dbReference type="Gramene" id="TraesCS5B03G0918700.1">
    <property type="protein sequence ID" value="TraesCS5B03G0918700.1.CDS"/>
    <property type="gene ID" value="TraesCS5B03G0918700"/>
</dbReference>
<dbReference type="Gene3D" id="3.30.200.20">
    <property type="entry name" value="Phosphorylase Kinase, domain 1"/>
    <property type="match status" value="1"/>
</dbReference>
<feature type="transmembrane region" description="Helical" evidence="9">
    <location>
        <begin position="468"/>
        <end position="489"/>
    </location>
</feature>
<dbReference type="PROSITE" id="PS50948">
    <property type="entry name" value="PAN"/>
    <property type="match status" value="1"/>
</dbReference>
<dbReference type="SUPFAM" id="SSF51110">
    <property type="entry name" value="alpha-D-mannose-specific plant lectins"/>
    <property type="match status" value="1"/>
</dbReference>
<keyword evidence="9" id="KW-0812">Transmembrane</keyword>
<dbReference type="InterPro" id="IPR036426">
    <property type="entry name" value="Bulb-type_lectin_dom_sf"/>
</dbReference>
<organism evidence="13">
    <name type="scientific">Triticum aestivum</name>
    <name type="common">Wheat</name>
    <dbReference type="NCBI Taxonomy" id="4565"/>
    <lineage>
        <taxon>Eukaryota</taxon>
        <taxon>Viridiplantae</taxon>
        <taxon>Streptophyta</taxon>
        <taxon>Embryophyta</taxon>
        <taxon>Tracheophyta</taxon>
        <taxon>Spermatophyta</taxon>
        <taxon>Magnoliopsida</taxon>
        <taxon>Liliopsida</taxon>
        <taxon>Poales</taxon>
        <taxon>Poaceae</taxon>
        <taxon>BOP clade</taxon>
        <taxon>Pooideae</taxon>
        <taxon>Triticodae</taxon>
        <taxon>Triticeae</taxon>
        <taxon>Triticinae</taxon>
        <taxon>Triticum</taxon>
    </lineage>
</organism>
<accession>A0A3B6LSC8</accession>
<dbReference type="GO" id="GO:0004674">
    <property type="term" value="F:protein serine/threonine kinase activity"/>
    <property type="evidence" value="ECO:0007669"/>
    <property type="project" value="UniProtKB-EC"/>
</dbReference>
<comment type="catalytic activity">
    <reaction evidence="7">
        <text>L-seryl-[protein] + ATP = O-phospho-L-seryl-[protein] + ADP + H(+)</text>
        <dbReference type="Rhea" id="RHEA:17989"/>
        <dbReference type="Rhea" id="RHEA-COMP:9863"/>
        <dbReference type="Rhea" id="RHEA-COMP:11604"/>
        <dbReference type="ChEBI" id="CHEBI:15378"/>
        <dbReference type="ChEBI" id="CHEBI:29999"/>
        <dbReference type="ChEBI" id="CHEBI:30616"/>
        <dbReference type="ChEBI" id="CHEBI:83421"/>
        <dbReference type="ChEBI" id="CHEBI:456216"/>
        <dbReference type="EC" id="2.7.11.1"/>
    </reaction>
</comment>
<reference evidence="13" key="1">
    <citation type="submission" date="2018-08" db="EMBL/GenBank/DDBJ databases">
        <authorList>
            <person name="Rossello M."/>
        </authorList>
    </citation>
    <scope>NUCLEOTIDE SEQUENCE [LARGE SCALE GENOMIC DNA]</scope>
    <source>
        <strain evidence="13">cv. Chinese Spring</strain>
    </source>
</reference>
<evidence type="ECO:0000313" key="14">
    <source>
        <dbReference type="Proteomes" id="UP000019116"/>
    </source>
</evidence>
<dbReference type="SMART" id="SM00108">
    <property type="entry name" value="B_lectin"/>
    <property type="match status" value="1"/>
</dbReference>
<keyword evidence="14" id="KW-1185">Reference proteome</keyword>
<feature type="chain" id="PRO_5043177287" description="non-specific serine/threonine protein kinase" evidence="10">
    <location>
        <begin position="23"/>
        <end position="565"/>
    </location>
</feature>
<dbReference type="Pfam" id="PF00954">
    <property type="entry name" value="S_locus_glycop"/>
    <property type="match status" value="1"/>
</dbReference>
<evidence type="ECO:0000256" key="10">
    <source>
        <dbReference type="SAM" id="SignalP"/>
    </source>
</evidence>
<keyword evidence="9" id="KW-0472">Membrane</keyword>
<reference evidence="13" key="2">
    <citation type="submission" date="2018-10" db="UniProtKB">
        <authorList>
            <consortium name="EnsemblPlants"/>
        </authorList>
    </citation>
    <scope>IDENTIFICATION</scope>
</reference>
<dbReference type="Pfam" id="PF01453">
    <property type="entry name" value="B_lectin"/>
    <property type="match status" value="1"/>
</dbReference>
<proteinExistence type="predicted"/>
<feature type="domain" description="Apple" evidence="12">
    <location>
        <begin position="371"/>
        <end position="449"/>
    </location>
</feature>
<keyword evidence="5" id="KW-0675">Receptor</keyword>
<keyword evidence="8" id="KW-0067">ATP-binding</keyword>
<dbReference type="STRING" id="4565.A0A3B6LSC8"/>
<dbReference type="Gramene" id="TraesCLE_scaffold_059572_01G000100.1">
    <property type="protein sequence ID" value="TraesCLE_scaffold_059572_01G000100.1"/>
    <property type="gene ID" value="TraesCLE_scaffold_059572_01G000100"/>
</dbReference>
<dbReference type="OMA" id="LHWTHER"/>
<dbReference type="InterPro" id="IPR017441">
    <property type="entry name" value="Protein_kinase_ATP_BS"/>
</dbReference>
<dbReference type="PROSITE" id="PS50927">
    <property type="entry name" value="BULB_LECTIN"/>
    <property type="match status" value="1"/>
</dbReference>
<dbReference type="CDD" id="cd00028">
    <property type="entry name" value="B_lectin"/>
    <property type="match status" value="1"/>
</dbReference>
<dbReference type="OrthoDB" id="642904at2759"/>
<feature type="domain" description="Bulb-type lectin" evidence="11">
    <location>
        <begin position="27"/>
        <end position="163"/>
    </location>
</feature>
<dbReference type="InterPro" id="IPR011009">
    <property type="entry name" value="Kinase-like_dom_sf"/>
</dbReference>
<dbReference type="AlphaFoldDB" id="A0A3B6LSC8"/>
<dbReference type="InterPro" id="IPR000858">
    <property type="entry name" value="S_locus_glycoprot_dom"/>
</dbReference>
<name>A0A3B6LSC8_WHEAT</name>
<evidence type="ECO:0000256" key="6">
    <source>
        <dbReference type="ARBA" id="ARBA00047899"/>
    </source>
</evidence>
<dbReference type="PANTHER" id="PTHR32444">
    <property type="entry name" value="BULB-TYPE LECTIN DOMAIN-CONTAINING PROTEIN"/>
    <property type="match status" value="1"/>
</dbReference>
<evidence type="ECO:0000256" key="3">
    <source>
        <dbReference type="ARBA" id="ARBA00022729"/>
    </source>
</evidence>
<dbReference type="SMR" id="A0A3B6LSC8"/>
<evidence type="ECO:0000259" key="12">
    <source>
        <dbReference type="PROSITE" id="PS50948"/>
    </source>
</evidence>
<keyword evidence="3 10" id="KW-0732">Signal</keyword>
<dbReference type="InterPro" id="IPR003609">
    <property type="entry name" value="Pan_app"/>
</dbReference>
<comment type="subcellular location">
    <subcellularLocation>
        <location evidence="1">Membrane</location>
        <topology evidence="1">Single-pass type I membrane protein</topology>
    </subcellularLocation>
</comment>
<dbReference type="EC" id="2.7.11.1" evidence="2"/>
<dbReference type="PANTHER" id="PTHR32444:SF99">
    <property type="entry name" value="BULB-TYPE LECTIN DOMAIN-CONTAINING PROTEIN"/>
    <property type="match status" value="1"/>
</dbReference>
<dbReference type="SUPFAM" id="SSF56112">
    <property type="entry name" value="Protein kinase-like (PK-like)"/>
    <property type="match status" value="1"/>
</dbReference>
<evidence type="ECO:0000256" key="1">
    <source>
        <dbReference type="ARBA" id="ARBA00004479"/>
    </source>
</evidence>
<dbReference type="GO" id="GO:0048544">
    <property type="term" value="P:recognition of pollen"/>
    <property type="evidence" value="ECO:0007669"/>
    <property type="project" value="InterPro"/>
</dbReference>
<keyword evidence="8" id="KW-0547">Nucleotide-binding</keyword>
<dbReference type="InterPro" id="IPR001480">
    <property type="entry name" value="Bulb-type_lectin_dom"/>
</dbReference>
<evidence type="ECO:0000256" key="4">
    <source>
        <dbReference type="ARBA" id="ARBA00023157"/>
    </source>
</evidence>
<dbReference type="GO" id="GO:0051707">
    <property type="term" value="P:response to other organism"/>
    <property type="evidence" value="ECO:0007669"/>
    <property type="project" value="UniProtKB-ARBA"/>
</dbReference>
<dbReference type="EnsemblPlants" id="TraesCS5B02G367000.1">
    <property type="protein sequence ID" value="TraesCS5B02G367000.1"/>
    <property type="gene ID" value="TraesCS5B02G367000"/>
</dbReference>
<keyword evidence="9" id="KW-1133">Transmembrane helix</keyword>
<dbReference type="Proteomes" id="UP000019116">
    <property type="component" value="Chromosome 5B"/>
</dbReference>
<sequence length="565" mass="62802">MPPLHILLGLLLLLNPPPCCSSAAANGDKLTAGQALAVGSKLVSRNGKFALGFFQPAAAAGSISKSSHSWYLGIWFNKIPVFTTVWVANREEPIIHHNLNLTQLKITSDGNLVIVGDLSYLSRSTLQYGVKSQKNKPRAALLLNTGNLALTSQHTMLWQSFDYPTDLLLPTAKFGRNKITGFSHQLISKKSLIDPGVGSYNIELQDTNGFILKRRNNPSMVYWRYASSTISSLNLLPVLKSLLDLDPRTKGLVDDVNYVDNNQEEYYMYTLRDESSPSAFVLLDISGQIKLNLWSQASKSWQTIYAQPDNPCDPPATCGPFTICSSKPNQSCDCMENFSQKSPYDWEFDDRTGGCIRNTLLHWTHERNTTSSTDIFHPTSQVQYPYNSQSILNTTTQRKCEEACLGSCSCTAYSYNNRRCSVWNGELLNVILAEGIDNTAEHVLYLRLAAKYFLPSLRKNKRKPNLRVVTAASIIGFGLLMFTLLLLIWRNKFKRRSLLSISYDNQGSAGGIIAFRYTDLVHATKNFSEKLGGGGFGCVYKGLLSDSKTSVAVKRLDVAHQAGEK</sequence>
<dbReference type="Pfam" id="PF08276">
    <property type="entry name" value="PAN_2"/>
    <property type="match status" value="1"/>
</dbReference>
<dbReference type="Gene3D" id="2.90.10.10">
    <property type="entry name" value="Bulb-type lectin domain"/>
    <property type="match status" value="1"/>
</dbReference>
<dbReference type="CDD" id="cd01098">
    <property type="entry name" value="PAN_AP_plant"/>
    <property type="match status" value="1"/>
</dbReference>
<dbReference type="PROSITE" id="PS00107">
    <property type="entry name" value="PROTEIN_KINASE_ATP"/>
    <property type="match status" value="1"/>
</dbReference>
<feature type="binding site" evidence="8">
    <location>
        <position position="554"/>
    </location>
    <ligand>
        <name>ATP</name>
        <dbReference type="ChEBI" id="CHEBI:30616"/>
    </ligand>
</feature>
<protein>
    <recommendedName>
        <fullName evidence="2">non-specific serine/threonine protein kinase</fullName>
        <ecNumber evidence="2">2.7.11.1</ecNumber>
    </recommendedName>
</protein>
<evidence type="ECO:0000256" key="5">
    <source>
        <dbReference type="ARBA" id="ARBA00023170"/>
    </source>
</evidence>
<evidence type="ECO:0000256" key="8">
    <source>
        <dbReference type="PROSITE-ProRule" id="PRU10141"/>
    </source>
</evidence>
<evidence type="ECO:0000313" key="13">
    <source>
        <dbReference type="EnsemblPlants" id="TraesCS5B02G367000.1"/>
    </source>
</evidence>
<dbReference type="GO" id="GO:0005524">
    <property type="term" value="F:ATP binding"/>
    <property type="evidence" value="ECO:0007669"/>
    <property type="project" value="UniProtKB-UniRule"/>
</dbReference>
<keyword evidence="4" id="KW-1015">Disulfide bond</keyword>
<dbReference type="SMART" id="SM00473">
    <property type="entry name" value="PAN_AP"/>
    <property type="match status" value="1"/>
</dbReference>
<dbReference type="Gramene" id="TraesCS5B02G367000.1">
    <property type="protein sequence ID" value="TraesCS5B02G367000.1"/>
    <property type="gene ID" value="TraesCS5B02G367000"/>
</dbReference>